<organism evidence="3 4">
    <name type="scientific">Novipirellula herctigrandis</name>
    <dbReference type="NCBI Taxonomy" id="2527986"/>
    <lineage>
        <taxon>Bacteria</taxon>
        <taxon>Pseudomonadati</taxon>
        <taxon>Planctomycetota</taxon>
        <taxon>Planctomycetia</taxon>
        <taxon>Pirellulales</taxon>
        <taxon>Pirellulaceae</taxon>
        <taxon>Novipirellula</taxon>
    </lineage>
</organism>
<name>A0A5C5YN55_9BACT</name>
<dbReference type="InterPro" id="IPR012334">
    <property type="entry name" value="Pectin_lyas_fold"/>
</dbReference>
<dbReference type="SMART" id="SM00710">
    <property type="entry name" value="PbH1"/>
    <property type="match status" value="6"/>
</dbReference>
<keyword evidence="4" id="KW-1185">Reference proteome</keyword>
<dbReference type="SUPFAM" id="SSF69318">
    <property type="entry name" value="Integrin alpha N-terminal domain"/>
    <property type="match status" value="2"/>
</dbReference>
<protein>
    <submittedName>
        <fullName evidence="3">FG-GAP repeat protein</fullName>
    </submittedName>
</protein>
<feature type="region of interest" description="Disordered" evidence="1">
    <location>
        <begin position="1251"/>
        <end position="1282"/>
    </location>
</feature>
<accession>A0A5C5YN55</accession>
<evidence type="ECO:0000313" key="3">
    <source>
        <dbReference type="EMBL" id="TWT76305.1"/>
    </source>
</evidence>
<dbReference type="Gene3D" id="2.160.20.10">
    <property type="entry name" value="Single-stranded right-handed beta-helix, Pectin lyase-like"/>
    <property type="match status" value="2"/>
</dbReference>
<feature type="domain" description="GEVED" evidence="2">
    <location>
        <begin position="776"/>
        <end position="875"/>
    </location>
</feature>
<reference evidence="3 4" key="1">
    <citation type="submission" date="2019-02" db="EMBL/GenBank/DDBJ databases">
        <title>Deep-cultivation of Planctomycetes and their phenomic and genomic characterization uncovers novel biology.</title>
        <authorList>
            <person name="Wiegand S."/>
            <person name="Jogler M."/>
            <person name="Boedeker C."/>
            <person name="Pinto D."/>
            <person name="Vollmers J."/>
            <person name="Rivas-Marin E."/>
            <person name="Kohn T."/>
            <person name="Peeters S.H."/>
            <person name="Heuer A."/>
            <person name="Rast P."/>
            <person name="Oberbeckmann S."/>
            <person name="Bunk B."/>
            <person name="Jeske O."/>
            <person name="Meyerdierks A."/>
            <person name="Storesund J.E."/>
            <person name="Kallscheuer N."/>
            <person name="Luecker S."/>
            <person name="Lage O.M."/>
            <person name="Pohl T."/>
            <person name="Merkel B.J."/>
            <person name="Hornburger P."/>
            <person name="Mueller R.-W."/>
            <person name="Bruemmer F."/>
            <person name="Labrenz M."/>
            <person name="Spormann A.M."/>
            <person name="Op Den Camp H."/>
            <person name="Overmann J."/>
            <person name="Amann R."/>
            <person name="Jetten M.S.M."/>
            <person name="Mascher T."/>
            <person name="Medema M.H."/>
            <person name="Devos D.P."/>
            <person name="Kaster A.-K."/>
            <person name="Ovreas L."/>
            <person name="Rohde M."/>
            <person name="Galperin M.Y."/>
            <person name="Jogler C."/>
        </authorList>
    </citation>
    <scope>NUCLEOTIDE SEQUENCE [LARGE SCALE GENOMIC DNA]</scope>
    <source>
        <strain evidence="3 4">CA13</strain>
    </source>
</reference>
<evidence type="ECO:0000256" key="1">
    <source>
        <dbReference type="SAM" id="MobiDB-lite"/>
    </source>
</evidence>
<dbReference type="EMBL" id="SJPJ01000002">
    <property type="protein sequence ID" value="TWT76305.1"/>
    <property type="molecule type" value="Genomic_DNA"/>
</dbReference>
<dbReference type="InterPro" id="IPR045474">
    <property type="entry name" value="GEVED"/>
</dbReference>
<dbReference type="InterPro" id="IPR006626">
    <property type="entry name" value="PbH1"/>
</dbReference>
<proteinExistence type="predicted"/>
<evidence type="ECO:0000259" key="2">
    <source>
        <dbReference type="Pfam" id="PF20009"/>
    </source>
</evidence>
<evidence type="ECO:0000313" key="4">
    <source>
        <dbReference type="Proteomes" id="UP000315010"/>
    </source>
</evidence>
<dbReference type="Proteomes" id="UP000315010">
    <property type="component" value="Unassembled WGS sequence"/>
</dbReference>
<sequence>MCKLATKNFVHQLSRVSRNLAKRKRGARNVRLRKLGLETIEKRILLAADISYLSPLVEFSIHDPNTGLGGNDYVEVTGDFVGTTNKTESVDIIDFTAEPGVYAPELHGDDTPAILDKAGNVLYPINSTFGFVVEDFVGAEEKSLDDGVFREGWVGNAYDGNGQPIGLVISNVETDGFKSTLPIGTWAAGLGGNTVKASTEHYVVMSNLLGLDGDPTDDEYRLIVDGEVQDTPLTVSDVVGMFENGDVDPNESTVMNDLFVAYQHDPYTGEIQESPSYSVTFKDDGKLLYRWGTLVKRPNDIRIGVHVPLPEEWLAVEDGQPGYVVTQAELQVRHTITNNPNDQIRPEDLENEIATGRIPSYRVTVSDPSSWGVDGWDESFAWRADGNDYSGDGSYLPSYLWLDAEGEVVYLDASDPQAPEGYPDFSLDDLVYVVPSDNSGTPIADVDGDPQLITMPNELGEDVAVVGLRNKEVVVTEDVSGAPVTEIISVGTTFRDTALANPEGISEDIVEGFTWQWYTTMDRDPFEYYYGDDGSLVSGPRWRLLSNKFGQDIPGMEIPLEPGSEPPFQSDNIKYEVGAETVTTIDLLDGAGLLDNGVDLRDSNHWVFTVLNDEGINERDPDNDGVSVNGLPLTDGFDFAFYVKGDQKPATLFDAQLILTYELAEGVDAFDYGDAPVSYESDPDNDLAEPARAKLLVDPSGTPVYYLGVAENIGIDAEANAISTQDALGDDGVNLDDEEGIVFHSAIIPGADTRIDVDAYLRLADGNSTVDPDGGYLYAWIDANLDGLFDPDAERIQFRVPTEDPEVTEVVDQLQLADGGFVNIAMLIPAEAVAGESYIRFRLSPVGPDEGIQILPTGELGDETLHYGEVEDYQVRITDRIDDVISRRTDGSWWVSISDGDVFKETRYGGWTDGVEWTNVMVAELNGEGADDIVGWNPETQNWMTSVTTYVDDQWSFDDSVLNVTGSPPAVWDNAMPVDFNGDGIDEIVGRDASGTWYLASYDGSFTDDMSNVPWSEVYEHIMVGDYNGDAREDIVGRRYIIDDNGEDKVQWVVISYTADDTGTDVFRSEPWETLIDNDQTNYSHVLTGDVTGDGRDDIVARIASSGSWVLTESRISDSGSEQFKTKGWGGSIPNEPILDVMIGDVDADGDEDVIARNINNQWWVKVADGTESSNATFGQWSTSGTFVDVCSGDFNGDGLIDVAGRDDVDAKWTVGLSDGMDFEFQPFGSWNQNEVWTNVMVGDFNWIGEVVPPTPSTGDDGGDGGGSGGNQDADGDAVPGAGLQRLTPAIGEFDGDIGTDYISQLHTFSIDDVLGGYDGGMYVNDPSIIDTAGVGDVEPIVTKEGVTLYPIDSTFGFHVLDFVGGEEKVNDGIYTEGWVGNLDDGNGNAIGMQLSDADTVLFKSGLPLGTWLTGLGGDTVKASTEHYRVMADILGFDESPSDDTFVRIDLAYDEATGVYTPTEGIHGTTYSGAELVAAFNDGLIEPNESSVLKDIFVAFDVDEDVPIYSVTFKDDGKLLYRWGTAVKRPNDIRLNASLPLPQAWTETGLTYHVTTANLRVNHAVTNNPNDQIRPEDLENEEATGRTPEYQVIGNYQVVANPADASEFLWVSDLNDYAGNGTYYPSYFLLDENGNIVPPTDATPEDLIIHDLNGNEIGVKNQIEVVLSDGSTTIVDGTIFRDSMLIEPDGISSDLTGGFTNAWFTTMNRDPFEPNAQYARELFETVNNVDDEYLVLNVPGPRWRLQAGKFGQDLPGVDIPLIPQSRPPFTKYNIKYPTGGDTTTIINLLDGAGVLDNGVDLRESTHWVGLVRDFNGVIIDERLAVDDSGALITRDDGGSTSYLTVNGAWLSEGFDFSVYIKGDKKPASLYDSQLVLEYEIDVSIQSQPNDMIVASLGQLPDVTEDPDVTYEWYVDGLLVTSETDGSLDLQVYLDSQGLGAGVYFIELYVTDVFGTVGYASLNQPNNLRQFIVNTTSDTHDALLGDGIALDGDGFTSLRAAIEEANFLANLDVIQFDIPGDGPQVISLSDALPTVIDPIFVDGSTQPSYASTPLIGLEGATSSLSADGLQFSNTAAGSSLIGLAIYGFGGDGIEFNGGAGNTVTDCFLGLDPNGMALGNGLSGAHVVNSSDNTIDANVIAANGTTGIIVNGVLATANVITSNKIGTSPDGSSAVPNSQNGVSIINAPDTIIGLVGQGNVISGNGSNGVSILGSTAVQTIVHDNIIGLNARGYSPLPNQANGIIASTADNSIGGSGAGQGNTISGNNQYGIYLAGTGATGNFIQGNSIGTDLNGATDIGNLRSGVLINAGTSNTVGGTLTGAGNLISGNDQHGVYLLGAGATANLVQGNLIGTDIDGETDLGNTRSGVLLNGAVGNTVGGIDEGAGNVISGNDQFGVYLLGAGATANLVQGNLIGTDINGTETLGNLRSGVMVSNAHDNTIGGTTVEASNVISGNDQCGVYLSGADATGNLVQGNYIGTDPNGTADIGNLRSGVLINAAASNTVGGTDVGAGNVISGNDQHGVYLLGTDATANLVQGNLIGTDSNGTAALGNLRSGVFVNNAPDNTIGGATPAASNVISGNDQYGVYLLARTLHPPVVDAFEFSWDGMGHFGASI</sequence>
<gene>
    <name evidence="3" type="ORF">CA13_67980</name>
</gene>
<dbReference type="Pfam" id="PF20009">
    <property type="entry name" value="GEVED"/>
    <property type="match status" value="1"/>
</dbReference>
<dbReference type="Gene3D" id="2.40.128.340">
    <property type="match status" value="1"/>
</dbReference>
<dbReference type="InterPro" id="IPR028994">
    <property type="entry name" value="Integrin_alpha_N"/>
</dbReference>
<comment type="caution">
    <text evidence="3">The sequence shown here is derived from an EMBL/GenBank/DDBJ whole genome shotgun (WGS) entry which is preliminary data.</text>
</comment>